<dbReference type="PANTHER" id="PTHR43174:SF3">
    <property type="entry name" value="UDP-N-ACETYLGLUCOSAMINE 2-EPIMERASE"/>
    <property type="match status" value="1"/>
</dbReference>
<dbReference type="Proteomes" id="UP000612361">
    <property type="component" value="Unassembled WGS sequence"/>
</dbReference>
<name>A0A923IA50_9BURK</name>
<dbReference type="PANTHER" id="PTHR43174">
    <property type="entry name" value="UDP-N-ACETYLGLUCOSAMINE 2-EPIMERASE"/>
    <property type="match status" value="1"/>
</dbReference>
<dbReference type="NCBIfam" id="TIGR03568">
    <property type="entry name" value="NeuC_NnaA"/>
    <property type="match status" value="1"/>
</dbReference>
<protein>
    <submittedName>
        <fullName evidence="2">UDP-N-acetylglucosamine 2-epimerase (Hydrolyzing)</fullName>
        <ecNumber evidence="2">3.2.1.183</ecNumber>
    </submittedName>
</protein>
<gene>
    <name evidence="2" type="primary">neuC</name>
    <name evidence="2" type="ORF">H8K47_13380</name>
</gene>
<sequence>MTSIRSDYDLMSGVYRRLARDPDVEFKLLVSGAHLSPTFGRSVDLISQDGMEILAEVETLISGDSKSSRLKTATGLLTGAMELVRGYQPDILIYAGDREDVLIGATFGAFLDIPTVHFFGGDHAADGHVDNPVRHATSKLSTAHFVSIEEHARRLAHLGEDPRRVFVIGSVALDKFVAEPLLDRAATLTGVGAKPHAMGDTPLAILIFHPVDQERALAPDYVRGAVSILVERGYHVLIGTPNADPGNAALLATIQGLAQAPEVTFYGNTARAFFVNLMRHATLMVGNSSAGLLEAASVGLAVINLGERQRGRLCGGNVVFSEGDAASVRAALDRIASEEFRIGMRTLINPYGDGYSEARAVDLLKQVDFDSLFKKTEDPLHVQS</sequence>
<evidence type="ECO:0000313" key="3">
    <source>
        <dbReference type="Proteomes" id="UP000612361"/>
    </source>
</evidence>
<feature type="domain" description="UDP-N-acetylglucosamine 2-epimerase" evidence="1">
    <location>
        <begin position="17"/>
        <end position="365"/>
    </location>
</feature>
<dbReference type="InterPro" id="IPR020004">
    <property type="entry name" value="UDP-GlcNAc_Epase"/>
</dbReference>
<accession>A0A923IA50</accession>
<evidence type="ECO:0000259" key="1">
    <source>
        <dbReference type="Pfam" id="PF02350"/>
    </source>
</evidence>
<dbReference type="Pfam" id="PF02350">
    <property type="entry name" value="Epimerase_2"/>
    <property type="match status" value="1"/>
</dbReference>
<keyword evidence="3" id="KW-1185">Reference proteome</keyword>
<comment type="caution">
    <text evidence="2">The sequence shown here is derived from an EMBL/GenBank/DDBJ whole genome shotgun (WGS) entry which is preliminary data.</text>
</comment>
<dbReference type="AlphaFoldDB" id="A0A923IA50"/>
<keyword evidence="2" id="KW-0326">Glycosidase</keyword>
<dbReference type="GO" id="GO:0004553">
    <property type="term" value="F:hydrolase activity, hydrolyzing O-glycosyl compounds"/>
    <property type="evidence" value="ECO:0007669"/>
    <property type="project" value="InterPro"/>
</dbReference>
<dbReference type="Gene3D" id="3.40.50.2000">
    <property type="entry name" value="Glycogen Phosphorylase B"/>
    <property type="match status" value="2"/>
</dbReference>
<dbReference type="SUPFAM" id="SSF53756">
    <property type="entry name" value="UDP-Glycosyltransferase/glycogen phosphorylase"/>
    <property type="match status" value="1"/>
</dbReference>
<organism evidence="2 3">
    <name type="scientific">Undibacterium rugosum</name>
    <dbReference type="NCBI Taxonomy" id="2762291"/>
    <lineage>
        <taxon>Bacteria</taxon>
        <taxon>Pseudomonadati</taxon>
        <taxon>Pseudomonadota</taxon>
        <taxon>Betaproteobacteria</taxon>
        <taxon>Burkholderiales</taxon>
        <taxon>Oxalobacteraceae</taxon>
        <taxon>Undibacterium</taxon>
    </lineage>
</organism>
<dbReference type="EMBL" id="JACOGG010000014">
    <property type="protein sequence ID" value="MBC3936358.1"/>
    <property type="molecule type" value="Genomic_DNA"/>
</dbReference>
<dbReference type="InterPro" id="IPR029767">
    <property type="entry name" value="WecB-like"/>
</dbReference>
<dbReference type="EC" id="3.2.1.183" evidence="2"/>
<proteinExistence type="predicted"/>
<keyword evidence="2" id="KW-0378">Hydrolase</keyword>
<reference evidence="2" key="1">
    <citation type="submission" date="2020-08" db="EMBL/GenBank/DDBJ databases">
        <title>Novel species isolated from subtropical streams in China.</title>
        <authorList>
            <person name="Lu H."/>
        </authorList>
    </citation>
    <scope>NUCLEOTIDE SEQUENCE</scope>
    <source>
        <strain evidence="2">CY7W</strain>
    </source>
</reference>
<evidence type="ECO:0000313" key="2">
    <source>
        <dbReference type="EMBL" id="MBC3936358.1"/>
    </source>
</evidence>
<dbReference type="InterPro" id="IPR003331">
    <property type="entry name" value="UDP_GlcNAc_Epimerase_2_dom"/>
</dbReference>
<dbReference type="GO" id="GO:0006047">
    <property type="term" value="P:UDP-N-acetylglucosamine metabolic process"/>
    <property type="evidence" value="ECO:0007669"/>
    <property type="project" value="InterPro"/>
</dbReference>